<accession>A0AAV8VAS9</accession>
<reference evidence="3 4" key="1">
    <citation type="journal article" date="2023" name="Insect Mol. Biol.">
        <title>Genome sequencing provides insights into the evolution of gene families encoding plant cell wall-degrading enzymes in longhorned beetles.</title>
        <authorList>
            <person name="Shin N.R."/>
            <person name="Okamura Y."/>
            <person name="Kirsch R."/>
            <person name="Pauchet Y."/>
        </authorList>
    </citation>
    <scope>NUCLEOTIDE SEQUENCE [LARGE SCALE GENOMIC DNA]</scope>
    <source>
        <strain evidence="3">EAD_L_NR</strain>
    </source>
</reference>
<organism evidence="3 4">
    <name type="scientific">Exocentrus adspersus</name>
    <dbReference type="NCBI Taxonomy" id="1586481"/>
    <lineage>
        <taxon>Eukaryota</taxon>
        <taxon>Metazoa</taxon>
        <taxon>Ecdysozoa</taxon>
        <taxon>Arthropoda</taxon>
        <taxon>Hexapoda</taxon>
        <taxon>Insecta</taxon>
        <taxon>Pterygota</taxon>
        <taxon>Neoptera</taxon>
        <taxon>Endopterygota</taxon>
        <taxon>Coleoptera</taxon>
        <taxon>Polyphaga</taxon>
        <taxon>Cucujiformia</taxon>
        <taxon>Chrysomeloidea</taxon>
        <taxon>Cerambycidae</taxon>
        <taxon>Lamiinae</taxon>
        <taxon>Acanthocinini</taxon>
        <taxon>Exocentrus</taxon>
    </lineage>
</organism>
<sequence length="341" mass="38618">MLRGLFKKWQEPVGFLYNRSSMPAAEIAMNIKNIVGKCHAIGLTVLATVCDQGVNNVKAINLLFKESKRMKHMKGEEWHKDTIIINNKSIVAYYNPPHLLKSMRNNLLTKDLKFVQNEIQKTASWSHIVIAYNIDRSNNIRVMHKINDQHIFPEKMKKMKLSIAAQIFSESVAAKPYILHNQKPKGKAFNIGLAFVELGSQKKEIGNTSVQNIIRIPGVQLDSKGLDTAEFILAMDKVFDSVNGAFGKSSPGKFLKGFVSPKSQHSAEWLRALQIFNSMVFVKSKPTDRANPPILQGWRQTINGFFTNQKSLIDLGFKTFSPRMLNQDPLENFLGQIRQYG</sequence>
<comment type="caution">
    <text evidence="3">The sequence shown here is derived from an EMBL/GenBank/DDBJ whole genome shotgun (WGS) entry which is preliminary data.</text>
</comment>
<dbReference type="Pfam" id="PF21787">
    <property type="entry name" value="TNP-like_RNaseH_N"/>
    <property type="match status" value="1"/>
</dbReference>
<name>A0AAV8VAS9_9CUCU</name>
<feature type="non-terminal residue" evidence="3">
    <location>
        <position position="341"/>
    </location>
</feature>
<dbReference type="EMBL" id="JANEYG010000207">
    <property type="protein sequence ID" value="KAJ8911224.1"/>
    <property type="molecule type" value="Genomic_DNA"/>
</dbReference>
<gene>
    <name evidence="3" type="ORF">NQ315_014936</name>
</gene>
<dbReference type="InterPro" id="IPR048366">
    <property type="entry name" value="TNP-like_GBD"/>
</dbReference>
<keyword evidence="4" id="KW-1185">Reference proteome</keyword>
<feature type="domain" description="Transposable element P transposase-like GTP-binding insertion" evidence="2">
    <location>
        <begin position="98"/>
        <end position="175"/>
    </location>
</feature>
<protein>
    <recommendedName>
        <fullName evidence="5">Transposable element P transposase</fullName>
    </recommendedName>
</protein>
<evidence type="ECO:0008006" key="5">
    <source>
        <dbReference type="Google" id="ProtNLM"/>
    </source>
</evidence>
<dbReference type="Pfam" id="PF21788">
    <property type="entry name" value="TNP-like_GBD"/>
    <property type="match status" value="1"/>
</dbReference>
<dbReference type="AlphaFoldDB" id="A0AAV8VAS9"/>
<proteinExistence type="predicted"/>
<dbReference type="InterPro" id="IPR048365">
    <property type="entry name" value="TNP-like_RNaseH_N"/>
</dbReference>
<evidence type="ECO:0000259" key="2">
    <source>
        <dbReference type="Pfam" id="PF21788"/>
    </source>
</evidence>
<dbReference type="Proteomes" id="UP001159042">
    <property type="component" value="Unassembled WGS sequence"/>
</dbReference>
<evidence type="ECO:0000313" key="3">
    <source>
        <dbReference type="EMBL" id="KAJ8911224.1"/>
    </source>
</evidence>
<feature type="domain" description="Transposable element P transposase-like RNase H" evidence="1">
    <location>
        <begin position="1"/>
        <end position="63"/>
    </location>
</feature>
<evidence type="ECO:0000259" key="1">
    <source>
        <dbReference type="Pfam" id="PF21787"/>
    </source>
</evidence>
<evidence type="ECO:0000313" key="4">
    <source>
        <dbReference type="Proteomes" id="UP001159042"/>
    </source>
</evidence>